<feature type="region of interest" description="Disordered" evidence="2">
    <location>
        <begin position="139"/>
        <end position="167"/>
    </location>
</feature>
<evidence type="ECO:0000256" key="2">
    <source>
        <dbReference type="SAM" id="MobiDB-lite"/>
    </source>
</evidence>
<evidence type="ECO:0008006" key="5">
    <source>
        <dbReference type="Google" id="ProtNLM"/>
    </source>
</evidence>
<sequence length="463" mass="52274">MDPSLVTRRSRPTRATARKATLEAGDAVDAINSTDKEKIRRARKRATDRQSQRDHRERQRIYIRQLEETVQSYKDAFSADGSSNFAELLKEQERLQARCKSLEAALARIKNLASAVHVGDDVGCSDQEPRNSFARNLQQASISTSPSAGFDSSGPSDGLPHAGQPVSDARVMDVSTELPSHEMDYFGLSCDHTTVFNTTMPLANQENRHKELEAGNDLDCCIANMADGTTTDLSLVLDPVAMRTPLLTEPAIPTDFSGSLPTHPGFPKLSHSMGKWDEILLSMVEEARLQHRRGQFGMSEPSLRSLLSDNSTDILAYRLFHHISYSQSIPLHILLSIFWVQYLSLRWYVLGTEAAFLRIPEFMRPTSLEKRIQHRPCIGMLVWPDLRRALIRDSHSIDPERIGIELLEHMDTTWSPTTRDRGDLIGSTDVFAMIEHQAQKLKTWKVDRRFQEKYAQFADCQLG</sequence>
<dbReference type="AlphaFoldDB" id="A0A2J5HXF0"/>
<reference evidence="4" key="1">
    <citation type="submission" date="2017-12" db="EMBL/GenBank/DDBJ databases">
        <authorList>
            <consortium name="DOE Joint Genome Institute"/>
            <person name="Mondo S.J."/>
            <person name="Kjaerbolling I."/>
            <person name="Vesth T.C."/>
            <person name="Frisvad J.C."/>
            <person name="Nybo J.L."/>
            <person name="Theobald S."/>
            <person name="Kuo A."/>
            <person name="Bowyer P."/>
            <person name="Matsuda Y."/>
            <person name="Lyhne E.K."/>
            <person name="Kogle M.E."/>
            <person name="Clum A."/>
            <person name="Lipzen A."/>
            <person name="Salamov A."/>
            <person name="Ngan C.Y."/>
            <person name="Daum C."/>
            <person name="Chiniquy J."/>
            <person name="Barry K."/>
            <person name="LaButti K."/>
            <person name="Haridas S."/>
            <person name="Simmons B.A."/>
            <person name="Magnuson J.K."/>
            <person name="Mortensen U.H."/>
            <person name="Larsen T.O."/>
            <person name="Grigoriev I.V."/>
            <person name="Baker S.E."/>
            <person name="Andersen M.R."/>
            <person name="Nordberg H.P."/>
            <person name="Cantor M.N."/>
            <person name="Hua S.X."/>
        </authorList>
    </citation>
    <scope>NUCLEOTIDE SEQUENCE [LARGE SCALE GENOMIC DNA]</scope>
    <source>
        <strain evidence="4">IBT 19404</strain>
    </source>
</reference>
<dbReference type="PANTHER" id="PTHR37012:SF7">
    <property type="entry name" value="B-ZIP TRANSCRIPTION FACTOR (EUROFUNG)-RELATED"/>
    <property type="match status" value="1"/>
</dbReference>
<accession>A0A2J5HXF0</accession>
<dbReference type="InterPro" id="IPR021833">
    <property type="entry name" value="DUF3425"/>
</dbReference>
<keyword evidence="4" id="KW-1185">Reference proteome</keyword>
<evidence type="ECO:0000313" key="4">
    <source>
        <dbReference type="Proteomes" id="UP000235023"/>
    </source>
</evidence>
<dbReference type="Gene3D" id="1.20.5.170">
    <property type="match status" value="1"/>
</dbReference>
<dbReference type="Proteomes" id="UP000235023">
    <property type="component" value="Unassembled WGS sequence"/>
</dbReference>
<proteinExistence type="predicted"/>
<dbReference type="CDD" id="cd14688">
    <property type="entry name" value="bZIP_YAP"/>
    <property type="match status" value="1"/>
</dbReference>
<dbReference type="EMBL" id="KZ559531">
    <property type="protein sequence ID" value="PLN81946.1"/>
    <property type="molecule type" value="Genomic_DNA"/>
</dbReference>
<keyword evidence="1" id="KW-0175">Coiled coil</keyword>
<dbReference type="Pfam" id="PF11905">
    <property type="entry name" value="DUF3425"/>
    <property type="match status" value="1"/>
</dbReference>
<feature type="region of interest" description="Disordered" evidence="2">
    <location>
        <begin position="1"/>
        <end position="58"/>
    </location>
</feature>
<feature type="coiled-coil region" evidence="1">
    <location>
        <begin position="85"/>
        <end position="112"/>
    </location>
</feature>
<organism evidence="3 4">
    <name type="scientific">Aspergillus taichungensis</name>
    <dbReference type="NCBI Taxonomy" id="482145"/>
    <lineage>
        <taxon>Eukaryota</taxon>
        <taxon>Fungi</taxon>
        <taxon>Dikarya</taxon>
        <taxon>Ascomycota</taxon>
        <taxon>Pezizomycotina</taxon>
        <taxon>Eurotiomycetes</taxon>
        <taxon>Eurotiomycetidae</taxon>
        <taxon>Eurotiales</taxon>
        <taxon>Aspergillaceae</taxon>
        <taxon>Aspergillus</taxon>
        <taxon>Aspergillus subgen. Circumdati</taxon>
    </lineage>
</organism>
<evidence type="ECO:0000313" key="3">
    <source>
        <dbReference type="EMBL" id="PLN81946.1"/>
    </source>
</evidence>
<feature type="compositionally biased region" description="Basic and acidic residues" evidence="2">
    <location>
        <begin position="45"/>
        <end position="58"/>
    </location>
</feature>
<protein>
    <recommendedName>
        <fullName evidence="5">BZIP domain-containing protein</fullName>
    </recommendedName>
</protein>
<name>A0A2J5HXF0_9EURO</name>
<dbReference type="OrthoDB" id="4482465at2759"/>
<dbReference type="PANTHER" id="PTHR37012">
    <property type="entry name" value="B-ZIP TRANSCRIPTION FACTOR (EUROFUNG)-RELATED"/>
    <property type="match status" value="1"/>
</dbReference>
<gene>
    <name evidence="3" type="ORF">BDW42DRAFT_86426</name>
</gene>
<evidence type="ECO:0000256" key="1">
    <source>
        <dbReference type="SAM" id="Coils"/>
    </source>
</evidence>